<keyword evidence="3" id="KW-0433">Leucine-rich repeat</keyword>
<evidence type="ECO:0000259" key="14">
    <source>
        <dbReference type="PROSITE" id="PS50011"/>
    </source>
</evidence>
<dbReference type="Pfam" id="PF08263">
    <property type="entry name" value="LRRNT_2"/>
    <property type="match status" value="1"/>
</dbReference>
<evidence type="ECO:0000256" key="2">
    <source>
        <dbReference type="ARBA" id="ARBA00022553"/>
    </source>
</evidence>
<evidence type="ECO:0000256" key="7">
    <source>
        <dbReference type="ARBA" id="ARBA00022741"/>
    </source>
</evidence>
<dbReference type="AlphaFoldDB" id="A0AAV8S7C6"/>
<dbReference type="PROSITE" id="PS00107">
    <property type="entry name" value="PROTEIN_KINASE_ATP"/>
    <property type="match status" value="1"/>
</dbReference>
<proteinExistence type="predicted"/>
<evidence type="ECO:0000256" key="4">
    <source>
        <dbReference type="ARBA" id="ARBA00022692"/>
    </source>
</evidence>
<dbReference type="InterPro" id="IPR001611">
    <property type="entry name" value="Leu-rich_rpt"/>
</dbReference>
<keyword evidence="16" id="KW-1185">Reference proteome</keyword>
<dbReference type="GO" id="GO:0005524">
    <property type="term" value="F:ATP binding"/>
    <property type="evidence" value="ECO:0007669"/>
    <property type="project" value="UniProtKB-UniRule"/>
</dbReference>
<dbReference type="PANTHER" id="PTHR48010:SF1">
    <property type="entry name" value="PROTEIN KINASE DOMAIN-CONTAINING PROTEIN"/>
    <property type="match status" value="1"/>
</dbReference>
<dbReference type="InterPro" id="IPR032675">
    <property type="entry name" value="LRR_dom_sf"/>
</dbReference>
<dbReference type="PROSITE" id="PS50011">
    <property type="entry name" value="PROTEIN_KINASE_DOM"/>
    <property type="match status" value="1"/>
</dbReference>
<keyword evidence="9 12" id="KW-1133">Transmembrane helix</keyword>
<dbReference type="SUPFAM" id="SSF56112">
    <property type="entry name" value="Protein kinase-like (PK-like)"/>
    <property type="match status" value="1"/>
</dbReference>
<dbReference type="Proteomes" id="UP001159364">
    <property type="component" value="Unassembled WGS sequence"/>
</dbReference>
<evidence type="ECO:0000256" key="11">
    <source>
        <dbReference type="PROSITE-ProRule" id="PRU10141"/>
    </source>
</evidence>
<dbReference type="InterPro" id="IPR000719">
    <property type="entry name" value="Prot_kinase_dom"/>
</dbReference>
<dbReference type="InterPro" id="IPR001245">
    <property type="entry name" value="Ser-Thr/Tyr_kinase_cat_dom"/>
</dbReference>
<dbReference type="InterPro" id="IPR025875">
    <property type="entry name" value="Leu-rich_rpt_4"/>
</dbReference>
<feature type="signal peptide" evidence="13">
    <location>
        <begin position="1"/>
        <end position="29"/>
    </location>
</feature>
<comment type="caution">
    <text evidence="15">The sequence shown here is derived from an EMBL/GenBank/DDBJ whole genome shotgun (WGS) entry which is preliminary data.</text>
</comment>
<dbReference type="PRINTS" id="PR00019">
    <property type="entry name" value="LEURICHRPT"/>
</dbReference>
<evidence type="ECO:0000256" key="1">
    <source>
        <dbReference type="ARBA" id="ARBA00004370"/>
    </source>
</evidence>
<dbReference type="FunFam" id="1.10.510.10:FF:000095">
    <property type="entry name" value="protein STRUBBELIG-RECEPTOR FAMILY 8"/>
    <property type="match status" value="1"/>
</dbReference>
<reference evidence="15 16" key="1">
    <citation type="submission" date="2021-09" db="EMBL/GenBank/DDBJ databases">
        <title>Genomic insights and catalytic innovation underlie evolution of tropane alkaloids biosynthesis.</title>
        <authorList>
            <person name="Wang Y.-J."/>
            <person name="Tian T."/>
            <person name="Huang J.-P."/>
            <person name="Huang S.-X."/>
        </authorList>
    </citation>
    <scope>NUCLEOTIDE SEQUENCE [LARGE SCALE GENOMIC DNA]</scope>
    <source>
        <strain evidence="15">KIB-2018</strain>
        <tissue evidence="15">Leaf</tissue>
    </source>
</reference>
<dbReference type="GO" id="GO:0016020">
    <property type="term" value="C:membrane"/>
    <property type="evidence" value="ECO:0007669"/>
    <property type="project" value="UniProtKB-SubCell"/>
</dbReference>
<dbReference type="EMBL" id="JAIWQS010000051">
    <property type="protein sequence ID" value="KAJ8747953.1"/>
    <property type="molecule type" value="Genomic_DNA"/>
</dbReference>
<evidence type="ECO:0000256" key="10">
    <source>
        <dbReference type="ARBA" id="ARBA00023136"/>
    </source>
</evidence>
<dbReference type="FunFam" id="3.80.10.10:FF:000234">
    <property type="entry name" value="Probable inactive receptor kinase RLK902"/>
    <property type="match status" value="1"/>
</dbReference>
<protein>
    <recommendedName>
        <fullName evidence="14">Protein kinase domain-containing protein</fullName>
    </recommendedName>
</protein>
<name>A0AAV8S7C6_9ROSI</name>
<keyword evidence="6" id="KW-0677">Repeat</keyword>
<sequence length="610" mass="67104">MVVHFDTEKMRLIFSVILFFGSLSLHSIADPVEDKQALLDFLDNIHHSHHVNWNKNSSVCDNWTGVTCDSNHSRVIALGLTGVGFRGSIPPNTLSRLSAVQILCLRSNALSGSFPSDFLQLKNLTSLVLQSNEFSGALLLDFSVWENLTILDLSDNHFSGSIPSSISNLTHLTSLNLSNNSLSGDIPDINVPSLKQLDLANNDLSGIVPRSLQSFPSWAFSGNNLSWENATTALRPTLPIHPPRTHASKRCKKLSESAILGMALGGSALVFVIIALLMICYSKKEKKTELPIKLRKKERSLEKKDGEPQGDDNKLVFFEGCDLAFDLEDLLRASAELLGKGSFGVTYKAALEDATTVAVKRLKDVTVAKKEFEQQIGVIGNLRHANVSPLRAYYYSKDEKLVVYDYYEQGSVSTMLHGNSVEGRIPLDWETRLKIIIGTARGIVHIHFQNGGKLVLGNIKTSNIFLNSQGYGCISDAGLMTLMSPAVPVGMRAAGYRAPEVTDIRKATQASDVYSFGVLVLELLTGKSPLQATGGDEVVHLVRWVHSVVREEWTAEVFDIQLLRYPGIEEELVETLQIGLNCVSRTPDKRPKMAEVVEMVEAIRQSSTSN</sequence>
<feature type="domain" description="Protein kinase" evidence="14">
    <location>
        <begin position="332"/>
        <end position="603"/>
    </location>
</feature>
<evidence type="ECO:0000256" key="9">
    <source>
        <dbReference type="ARBA" id="ARBA00022989"/>
    </source>
</evidence>
<dbReference type="InterPro" id="IPR017441">
    <property type="entry name" value="Protein_kinase_ATP_BS"/>
</dbReference>
<accession>A0AAV8S7C6</accession>
<dbReference type="Pfam" id="PF00560">
    <property type="entry name" value="LRR_1"/>
    <property type="match status" value="1"/>
</dbReference>
<dbReference type="GO" id="GO:0004672">
    <property type="term" value="F:protein kinase activity"/>
    <property type="evidence" value="ECO:0007669"/>
    <property type="project" value="InterPro"/>
</dbReference>
<comment type="subcellular location">
    <subcellularLocation>
        <location evidence="1">Membrane</location>
    </subcellularLocation>
</comment>
<dbReference type="Pfam" id="PF12799">
    <property type="entry name" value="LRR_4"/>
    <property type="match status" value="1"/>
</dbReference>
<feature type="chain" id="PRO_5043989801" description="Protein kinase domain-containing protein" evidence="13">
    <location>
        <begin position="30"/>
        <end position="610"/>
    </location>
</feature>
<organism evidence="15 16">
    <name type="scientific">Erythroxylum novogranatense</name>
    <dbReference type="NCBI Taxonomy" id="1862640"/>
    <lineage>
        <taxon>Eukaryota</taxon>
        <taxon>Viridiplantae</taxon>
        <taxon>Streptophyta</taxon>
        <taxon>Embryophyta</taxon>
        <taxon>Tracheophyta</taxon>
        <taxon>Spermatophyta</taxon>
        <taxon>Magnoliopsida</taxon>
        <taxon>eudicotyledons</taxon>
        <taxon>Gunneridae</taxon>
        <taxon>Pentapetalae</taxon>
        <taxon>rosids</taxon>
        <taxon>fabids</taxon>
        <taxon>Malpighiales</taxon>
        <taxon>Erythroxylaceae</taxon>
        <taxon>Erythroxylum</taxon>
    </lineage>
</organism>
<evidence type="ECO:0000256" key="6">
    <source>
        <dbReference type="ARBA" id="ARBA00022737"/>
    </source>
</evidence>
<keyword evidence="8 11" id="KW-0067">ATP-binding</keyword>
<dbReference type="InterPro" id="IPR050994">
    <property type="entry name" value="At_inactive_RLKs"/>
</dbReference>
<evidence type="ECO:0000256" key="8">
    <source>
        <dbReference type="ARBA" id="ARBA00022840"/>
    </source>
</evidence>
<keyword evidence="7 11" id="KW-0547">Nucleotide-binding</keyword>
<dbReference type="SUPFAM" id="SSF52058">
    <property type="entry name" value="L domain-like"/>
    <property type="match status" value="1"/>
</dbReference>
<keyword evidence="4 12" id="KW-0812">Transmembrane</keyword>
<dbReference type="InterPro" id="IPR011009">
    <property type="entry name" value="Kinase-like_dom_sf"/>
</dbReference>
<dbReference type="Gene3D" id="3.30.200.20">
    <property type="entry name" value="Phosphorylase Kinase, domain 1"/>
    <property type="match status" value="1"/>
</dbReference>
<keyword evidence="10 12" id="KW-0472">Membrane</keyword>
<dbReference type="PANTHER" id="PTHR48010">
    <property type="entry name" value="OS05G0588300 PROTEIN"/>
    <property type="match status" value="1"/>
</dbReference>
<dbReference type="InterPro" id="IPR013210">
    <property type="entry name" value="LRR_N_plant-typ"/>
</dbReference>
<dbReference type="FunFam" id="3.30.200.20:FF:000307">
    <property type="entry name" value="pollen receptor-like kinase 1"/>
    <property type="match status" value="1"/>
</dbReference>
<evidence type="ECO:0000256" key="13">
    <source>
        <dbReference type="SAM" id="SignalP"/>
    </source>
</evidence>
<evidence type="ECO:0000256" key="5">
    <source>
        <dbReference type="ARBA" id="ARBA00022729"/>
    </source>
</evidence>
<evidence type="ECO:0000256" key="3">
    <source>
        <dbReference type="ARBA" id="ARBA00022614"/>
    </source>
</evidence>
<evidence type="ECO:0000313" key="16">
    <source>
        <dbReference type="Proteomes" id="UP001159364"/>
    </source>
</evidence>
<feature type="transmembrane region" description="Helical" evidence="12">
    <location>
        <begin position="258"/>
        <end position="281"/>
    </location>
</feature>
<dbReference type="PROSITE" id="PS51450">
    <property type="entry name" value="LRR"/>
    <property type="match status" value="1"/>
</dbReference>
<keyword evidence="2" id="KW-0597">Phosphoprotein</keyword>
<evidence type="ECO:0000256" key="12">
    <source>
        <dbReference type="SAM" id="Phobius"/>
    </source>
</evidence>
<keyword evidence="5 13" id="KW-0732">Signal</keyword>
<dbReference type="Pfam" id="PF07714">
    <property type="entry name" value="PK_Tyr_Ser-Thr"/>
    <property type="match status" value="1"/>
</dbReference>
<dbReference type="Gene3D" id="3.80.10.10">
    <property type="entry name" value="Ribonuclease Inhibitor"/>
    <property type="match status" value="2"/>
</dbReference>
<dbReference type="Gene3D" id="1.10.510.10">
    <property type="entry name" value="Transferase(Phosphotransferase) domain 1"/>
    <property type="match status" value="1"/>
</dbReference>
<evidence type="ECO:0000313" key="15">
    <source>
        <dbReference type="EMBL" id="KAJ8747953.1"/>
    </source>
</evidence>
<feature type="binding site" evidence="11">
    <location>
        <position position="370"/>
    </location>
    <ligand>
        <name>ATP</name>
        <dbReference type="ChEBI" id="CHEBI:30616"/>
    </ligand>
</feature>
<gene>
    <name evidence="15" type="ORF">K2173_001427</name>
</gene>